<reference evidence="3 4" key="1">
    <citation type="submission" date="2017-03" db="EMBL/GenBank/DDBJ databases">
        <title>Genomes of endolithic fungi from Antarctica.</title>
        <authorList>
            <person name="Coleine C."/>
            <person name="Masonjones S."/>
            <person name="Stajich J.E."/>
        </authorList>
    </citation>
    <scope>NUCLEOTIDE SEQUENCE [LARGE SCALE GENOMIC DNA]</scope>
    <source>
        <strain evidence="3 4">CCFEE 6315</strain>
    </source>
</reference>
<dbReference type="PANTHER" id="PTHR28219">
    <property type="entry name" value="UPF0642 PROTEIN YBL028C"/>
    <property type="match status" value="1"/>
</dbReference>
<proteinExistence type="predicted"/>
<feature type="compositionally biased region" description="Basic residues" evidence="1">
    <location>
        <begin position="1"/>
        <end position="21"/>
    </location>
</feature>
<dbReference type="Proteomes" id="UP000308549">
    <property type="component" value="Unassembled WGS sequence"/>
</dbReference>
<evidence type="ECO:0000313" key="3">
    <source>
        <dbReference type="EMBL" id="TKA28985.1"/>
    </source>
</evidence>
<feature type="region of interest" description="Disordered" evidence="1">
    <location>
        <begin position="1"/>
        <end position="25"/>
    </location>
</feature>
<sequence>MAKSSRSSRLKKNNGALKKKVFGPVEIARSERLSAKLMELAQQPKPSQPEMEVEREGAGAKDSEAEKADDQQVADDAEMEVDDAITKSKKGNGFRLERNENQKRHKAMRVQKGTRHRKERNKIVFEKTGKARSKKR</sequence>
<dbReference type="OrthoDB" id="4087970at2759"/>
<feature type="domain" description="DUF2423" evidence="2">
    <location>
        <begin position="1"/>
        <end position="44"/>
    </location>
</feature>
<accession>A0A4U0U4B7</accession>
<dbReference type="InterPro" id="IPR019434">
    <property type="entry name" value="DUF2423"/>
</dbReference>
<name>A0A4U0U4B7_9PEZI</name>
<protein>
    <recommendedName>
        <fullName evidence="2">DUF2423 domain-containing protein</fullName>
    </recommendedName>
</protein>
<feature type="compositionally biased region" description="Acidic residues" evidence="1">
    <location>
        <begin position="72"/>
        <end position="83"/>
    </location>
</feature>
<keyword evidence="4" id="KW-1185">Reference proteome</keyword>
<organism evidence="3 4">
    <name type="scientific">Salinomyces thailandicus</name>
    <dbReference type="NCBI Taxonomy" id="706561"/>
    <lineage>
        <taxon>Eukaryota</taxon>
        <taxon>Fungi</taxon>
        <taxon>Dikarya</taxon>
        <taxon>Ascomycota</taxon>
        <taxon>Pezizomycotina</taxon>
        <taxon>Dothideomycetes</taxon>
        <taxon>Dothideomycetidae</taxon>
        <taxon>Mycosphaerellales</taxon>
        <taxon>Teratosphaeriaceae</taxon>
        <taxon>Salinomyces</taxon>
    </lineage>
</organism>
<evidence type="ECO:0000313" key="4">
    <source>
        <dbReference type="Proteomes" id="UP000308549"/>
    </source>
</evidence>
<feature type="region of interest" description="Disordered" evidence="1">
    <location>
        <begin position="37"/>
        <end position="136"/>
    </location>
</feature>
<comment type="caution">
    <text evidence="3">The sequence shown here is derived from an EMBL/GenBank/DDBJ whole genome shotgun (WGS) entry which is preliminary data.</text>
</comment>
<dbReference type="AlphaFoldDB" id="A0A4U0U4B7"/>
<feature type="compositionally biased region" description="Basic and acidic residues" evidence="1">
    <location>
        <begin position="52"/>
        <end position="70"/>
    </location>
</feature>
<feature type="compositionally biased region" description="Basic residues" evidence="1">
    <location>
        <begin position="103"/>
        <end position="120"/>
    </location>
</feature>
<dbReference type="GO" id="GO:0030687">
    <property type="term" value="C:preribosome, large subunit precursor"/>
    <property type="evidence" value="ECO:0007669"/>
    <property type="project" value="TreeGrafter"/>
</dbReference>
<evidence type="ECO:0000256" key="1">
    <source>
        <dbReference type="SAM" id="MobiDB-lite"/>
    </source>
</evidence>
<evidence type="ECO:0000259" key="2">
    <source>
        <dbReference type="Pfam" id="PF10338"/>
    </source>
</evidence>
<dbReference type="PANTHER" id="PTHR28219:SF1">
    <property type="entry name" value="UPF0642 PROTEIN YBL028C"/>
    <property type="match status" value="1"/>
</dbReference>
<gene>
    <name evidence="3" type="ORF">B0A50_03397</name>
</gene>
<dbReference type="EMBL" id="NAJL01000016">
    <property type="protein sequence ID" value="TKA28985.1"/>
    <property type="molecule type" value="Genomic_DNA"/>
</dbReference>
<dbReference type="Pfam" id="PF10338">
    <property type="entry name" value="YBL028C_N"/>
    <property type="match status" value="1"/>
</dbReference>